<gene>
    <name evidence="2" type="ORF">DY000_02012473</name>
</gene>
<dbReference type="EMBL" id="QGKV02000759">
    <property type="protein sequence ID" value="KAF3563101.1"/>
    <property type="molecule type" value="Genomic_DNA"/>
</dbReference>
<evidence type="ECO:0000313" key="3">
    <source>
        <dbReference type="Proteomes" id="UP000266723"/>
    </source>
</evidence>
<name>A0ABQ7CU37_BRACR</name>
<sequence length="51" mass="5390">MGGSGFTKGLQRSSSSCRKQGNQSVRVSTASYSNGFAILLELKASYTDKGK</sequence>
<keyword evidence="3" id="KW-1185">Reference proteome</keyword>
<feature type="compositionally biased region" description="Polar residues" evidence="1">
    <location>
        <begin position="10"/>
        <end position="25"/>
    </location>
</feature>
<protein>
    <submittedName>
        <fullName evidence="2">Uncharacterized protein</fullName>
    </submittedName>
</protein>
<proteinExistence type="predicted"/>
<feature type="region of interest" description="Disordered" evidence="1">
    <location>
        <begin position="1"/>
        <end position="25"/>
    </location>
</feature>
<dbReference type="Proteomes" id="UP000266723">
    <property type="component" value="Unassembled WGS sequence"/>
</dbReference>
<evidence type="ECO:0000313" key="2">
    <source>
        <dbReference type="EMBL" id="KAF3563101.1"/>
    </source>
</evidence>
<comment type="caution">
    <text evidence="2">The sequence shown here is derived from an EMBL/GenBank/DDBJ whole genome shotgun (WGS) entry which is preliminary data.</text>
</comment>
<reference evidence="2 3" key="1">
    <citation type="journal article" date="2020" name="BMC Genomics">
        <title>Intraspecific diversification of the crop wild relative Brassica cretica Lam. using demographic model selection.</title>
        <authorList>
            <person name="Kioukis A."/>
            <person name="Michalopoulou V.A."/>
            <person name="Briers L."/>
            <person name="Pirintsos S."/>
            <person name="Studholme D.J."/>
            <person name="Pavlidis P."/>
            <person name="Sarris P.F."/>
        </authorList>
    </citation>
    <scope>NUCLEOTIDE SEQUENCE [LARGE SCALE GENOMIC DNA]</scope>
    <source>
        <strain evidence="3">cv. PFS-1207/04</strain>
    </source>
</reference>
<organism evidence="2 3">
    <name type="scientific">Brassica cretica</name>
    <name type="common">Mustard</name>
    <dbReference type="NCBI Taxonomy" id="69181"/>
    <lineage>
        <taxon>Eukaryota</taxon>
        <taxon>Viridiplantae</taxon>
        <taxon>Streptophyta</taxon>
        <taxon>Embryophyta</taxon>
        <taxon>Tracheophyta</taxon>
        <taxon>Spermatophyta</taxon>
        <taxon>Magnoliopsida</taxon>
        <taxon>eudicotyledons</taxon>
        <taxon>Gunneridae</taxon>
        <taxon>Pentapetalae</taxon>
        <taxon>rosids</taxon>
        <taxon>malvids</taxon>
        <taxon>Brassicales</taxon>
        <taxon>Brassicaceae</taxon>
        <taxon>Brassiceae</taxon>
        <taxon>Brassica</taxon>
    </lineage>
</organism>
<accession>A0ABQ7CU37</accession>
<evidence type="ECO:0000256" key="1">
    <source>
        <dbReference type="SAM" id="MobiDB-lite"/>
    </source>
</evidence>